<comment type="subcellular location">
    <subcellularLocation>
        <location evidence="1">Membrane</location>
        <topology evidence="1">Multi-pass membrane protein</topology>
    </subcellularLocation>
</comment>
<organism evidence="6 7">
    <name type="scientific">Mytilus edulis</name>
    <name type="common">Blue mussel</name>
    <dbReference type="NCBI Taxonomy" id="6550"/>
    <lineage>
        <taxon>Eukaryota</taxon>
        <taxon>Metazoa</taxon>
        <taxon>Spiralia</taxon>
        <taxon>Lophotrochozoa</taxon>
        <taxon>Mollusca</taxon>
        <taxon>Bivalvia</taxon>
        <taxon>Autobranchia</taxon>
        <taxon>Pteriomorphia</taxon>
        <taxon>Mytilida</taxon>
        <taxon>Mytiloidea</taxon>
        <taxon>Mytilidae</taxon>
        <taxon>Mytilinae</taxon>
        <taxon>Mytilus</taxon>
    </lineage>
</organism>
<proteinExistence type="predicted"/>
<accession>A0A8S3QI94</accession>
<comment type="caution">
    <text evidence="6">The sequence shown here is derived from an EMBL/GenBank/DDBJ whole genome shotgun (WGS) entry which is preliminary data.</text>
</comment>
<sequence>MWEFIKTSLLTILEQTVPSKMSSSRFNQPWINQKIKKLTRQKKRSFEKARKTKKKSDLDRYHRLKAATQKECRKAYRDYINDIINPELSANPKRFWGFIKTIPTLELHSTSSVARGHTTRFLVPYARTSTYRHSFFPDSIRIWNSLPQPLVDSTSLDAFKQGYAIAVGILFVGKLVIVILWFVMNDTIVNSLKSELKSALLNKYSHDDLTSSEVSTSWNYLFIKLECCGVDAVTSATNDFDSTSWQTGSPNTDIPLGCCPGVTIESYLSASATNAGCPSGSGSAPVGQYSKVLGITAAISLCKKTGGKTV</sequence>
<keyword evidence="4 5" id="KW-0472">Membrane</keyword>
<evidence type="ECO:0000313" key="6">
    <source>
        <dbReference type="EMBL" id="CAG2194933.1"/>
    </source>
</evidence>
<evidence type="ECO:0000313" key="7">
    <source>
        <dbReference type="Proteomes" id="UP000683360"/>
    </source>
</evidence>
<feature type="transmembrane region" description="Helical" evidence="5">
    <location>
        <begin position="163"/>
        <end position="184"/>
    </location>
</feature>
<keyword evidence="7" id="KW-1185">Reference proteome</keyword>
<evidence type="ECO:0000256" key="2">
    <source>
        <dbReference type="ARBA" id="ARBA00022692"/>
    </source>
</evidence>
<dbReference type="GO" id="GO:0016020">
    <property type="term" value="C:membrane"/>
    <property type="evidence" value="ECO:0007669"/>
    <property type="project" value="UniProtKB-SubCell"/>
</dbReference>
<dbReference type="AlphaFoldDB" id="A0A8S3QI94"/>
<dbReference type="Proteomes" id="UP000683360">
    <property type="component" value="Unassembled WGS sequence"/>
</dbReference>
<dbReference type="Gene3D" id="1.10.1450.10">
    <property type="entry name" value="Tetraspanin"/>
    <property type="match status" value="1"/>
</dbReference>
<dbReference type="SUPFAM" id="SSF48652">
    <property type="entry name" value="Tetraspanin"/>
    <property type="match status" value="1"/>
</dbReference>
<reference evidence="6" key="1">
    <citation type="submission" date="2021-03" db="EMBL/GenBank/DDBJ databases">
        <authorList>
            <person name="Bekaert M."/>
        </authorList>
    </citation>
    <scope>NUCLEOTIDE SEQUENCE</scope>
</reference>
<dbReference type="OrthoDB" id="5985347at2759"/>
<evidence type="ECO:0000256" key="1">
    <source>
        <dbReference type="ARBA" id="ARBA00004141"/>
    </source>
</evidence>
<keyword evidence="3 5" id="KW-1133">Transmembrane helix</keyword>
<keyword evidence="2 5" id="KW-0812">Transmembrane</keyword>
<gene>
    <name evidence="6" type="ORF">MEDL_9930</name>
</gene>
<dbReference type="EMBL" id="CAJPWZ010000500">
    <property type="protein sequence ID" value="CAG2194933.1"/>
    <property type="molecule type" value="Genomic_DNA"/>
</dbReference>
<evidence type="ECO:0000256" key="4">
    <source>
        <dbReference type="ARBA" id="ARBA00023136"/>
    </source>
</evidence>
<evidence type="ECO:0000256" key="5">
    <source>
        <dbReference type="SAM" id="Phobius"/>
    </source>
</evidence>
<dbReference type="InterPro" id="IPR008952">
    <property type="entry name" value="Tetraspanin_EC2_sf"/>
</dbReference>
<protein>
    <submittedName>
        <fullName evidence="6">Uncharacterized protein</fullName>
    </submittedName>
</protein>
<dbReference type="Pfam" id="PF00335">
    <property type="entry name" value="Tetraspanin"/>
    <property type="match status" value="1"/>
</dbReference>
<evidence type="ECO:0000256" key="3">
    <source>
        <dbReference type="ARBA" id="ARBA00022989"/>
    </source>
</evidence>
<name>A0A8S3QI94_MYTED</name>
<dbReference type="InterPro" id="IPR018499">
    <property type="entry name" value="Tetraspanin/Peripherin"/>
</dbReference>